<protein>
    <submittedName>
        <fullName evidence="1">Uncharacterized protein</fullName>
    </submittedName>
</protein>
<organism evidence="1 2">
    <name type="scientific">Rummeliibacillus stabekisii</name>
    <dbReference type="NCBI Taxonomy" id="241244"/>
    <lineage>
        <taxon>Bacteria</taxon>
        <taxon>Bacillati</taxon>
        <taxon>Bacillota</taxon>
        <taxon>Bacilli</taxon>
        <taxon>Bacillales</taxon>
        <taxon>Caryophanaceae</taxon>
        <taxon>Rummeliibacillus</taxon>
    </lineage>
</organism>
<reference evidence="2" key="2">
    <citation type="submission" date="2016-03" db="EMBL/GenBank/DDBJ databases">
        <authorList>
            <person name="Seldin L."/>
        </authorList>
    </citation>
    <scope>NUCLEOTIDE SEQUENCE [LARGE SCALE GENOMIC DNA]</scope>
    <source>
        <strain evidence="2">PP9</strain>
    </source>
</reference>
<accession>A0A143HCV7</accession>
<name>A0A143HCV7_9BACL</name>
<gene>
    <name evidence="1" type="ORF">ATY39_07525</name>
</gene>
<dbReference type="RefSeq" id="WP_066788021.1">
    <property type="nucleotide sequence ID" value="NZ_CP014806.1"/>
</dbReference>
<dbReference type="Proteomes" id="UP000076021">
    <property type="component" value="Chromosome"/>
</dbReference>
<dbReference type="STRING" id="241244.ATY39_07525"/>
<reference evidence="1 2" key="1">
    <citation type="journal article" date="2016" name="Genome Announc.">
        <title>Whole-Genome Sequence of Rummeliibacillus stabekisii Strain PP9 Isolated from Antarctic Soil.</title>
        <authorList>
            <person name="da Mota F.F."/>
            <person name="Vollu R.E."/>
            <person name="Jurelevicius D."/>
            <person name="Seldin L."/>
        </authorList>
    </citation>
    <scope>NUCLEOTIDE SEQUENCE [LARGE SCALE GENOMIC DNA]</scope>
    <source>
        <strain evidence="1 2">PP9</strain>
    </source>
</reference>
<keyword evidence="2" id="KW-1185">Reference proteome</keyword>
<proteinExistence type="predicted"/>
<sequence length="68" mass="7748">MSHYFSAQQLLEMEQSVENLKAVMSIMIEGYAVSAKFKREKYEALLREGFSETQAMQIVIAGKDDITL</sequence>
<dbReference type="KEGG" id="rst:ATY39_07525"/>
<evidence type="ECO:0000313" key="2">
    <source>
        <dbReference type="Proteomes" id="UP000076021"/>
    </source>
</evidence>
<dbReference type="AlphaFoldDB" id="A0A143HCV7"/>
<dbReference type="OrthoDB" id="2941652at2"/>
<dbReference type="EMBL" id="CP014806">
    <property type="protein sequence ID" value="AMW99326.1"/>
    <property type="molecule type" value="Genomic_DNA"/>
</dbReference>
<evidence type="ECO:0000313" key="1">
    <source>
        <dbReference type="EMBL" id="AMW99326.1"/>
    </source>
</evidence>